<proteinExistence type="predicted"/>
<name>A0AAV7UFS7_PLEWA</name>
<comment type="caution">
    <text evidence="2">The sequence shown here is derived from an EMBL/GenBank/DDBJ whole genome shotgun (WGS) entry which is preliminary data.</text>
</comment>
<organism evidence="2 3">
    <name type="scientific">Pleurodeles waltl</name>
    <name type="common">Iberian ribbed newt</name>
    <dbReference type="NCBI Taxonomy" id="8319"/>
    <lineage>
        <taxon>Eukaryota</taxon>
        <taxon>Metazoa</taxon>
        <taxon>Chordata</taxon>
        <taxon>Craniata</taxon>
        <taxon>Vertebrata</taxon>
        <taxon>Euteleostomi</taxon>
        <taxon>Amphibia</taxon>
        <taxon>Batrachia</taxon>
        <taxon>Caudata</taxon>
        <taxon>Salamandroidea</taxon>
        <taxon>Salamandridae</taxon>
        <taxon>Pleurodelinae</taxon>
        <taxon>Pleurodeles</taxon>
    </lineage>
</organism>
<evidence type="ECO:0000313" key="2">
    <source>
        <dbReference type="EMBL" id="KAJ1187819.1"/>
    </source>
</evidence>
<evidence type="ECO:0000256" key="1">
    <source>
        <dbReference type="SAM" id="MobiDB-lite"/>
    </source>
</evidence>
<accession>A0AAV7UFS7</accession>
<dbReference type="EMBL" id="JANPWB010000005">
    <property type="protein sequence ID" value="KAJ1187819.1"/>
    <property type="molecule type" value="Genomic_DNA"/>
</dbReference>
<dbReference type="Proteomes" id="UP001066276">
    <property type="component" value="Chromosome 3_1"/>
</dbReference>
<evidence type="ECO:0000313" key="3">
    <source>
        <dbReference type="Proteomes" id="UP001066276"/>
    </source>
</evidence>
<keyword evidence="3" id="KW-1185">Reference proteome</keyword>
<sequence length="103" mass="11468">MAALVTTQTQTQTLESQVASFRKSPRREKRAQATFGGKEAARDGFLSVPWSPRRRKSFLSRLLRDIKFKLISAEGKGTTAQAINAEWKCVLQFTARTAGPVRA</sequence>
<dbReference type="AlphaFoldDB" id="A0AAV7UFS7"/>
<reference evidence="2" key="1">
    <citation type="journal article" date="2022" name="bioRxiv">
        <title>Sequencing and chromosome-scale assembly of the giantPleurodeles waltlgenome.</title>
        <authorList>
            <person name="Brown T."/>
            <person name="Elewa A."/>
            <person name="Iarovenko S."/>
            <person name="Subramanian E."/>
            <person name="Araus A.J."/>
            <person name="Petzold A."/>
            <person name="Susuki M."/>
            <person name="Suzuki K.-i.T."/>
            <person name="Hayashi T."/>
            <person name="Toyoda A."/>
            <person name="Oliveira C."/>
            <person name="Osipova E."/>
            <person name="Leigh N.D."/>
            <person name="Simon A."/>
            <person name="Yun M.H."/>
        </authorList>
    </citation>
    <scope>NUCLEOTIDE SEQUENCE</scope>
    <source>
        <strain evidence="2">20211129_DDA</strain>
        <tissue evidence="2">Liver</tissue>
    </source>
</reference>
<feature type="region of interest" description="Disordered" evidence="1">
    <location>
        <begin position="15"/>
        <end position="35"/>
    </location>
</feature>
<gene>
    <name evidence="2" type="ORF">NDU88_004589</name>
</gene>
<protein>
    <submittedName>
        <fullName evidence="2">Uncharacterized protein</fullName>
    </submittedName>
</protein>